<gene>
    <name evidence="1" type="ORF">MJO55_04375</name>
</gene>
<dbReference type="PANTHER" id="PTHR38733:SF1">
    <property type="entry name" value="TYPE IV METHYL-DIRECTED RESTRICTION ENZYME ECOKMCRBC"/>
    <property type="match status" value="1"/>
</dbReference>
<dbReference type="Proteomes" id="UP001055159">
    <property type="component" value="Chromosome"/>
</dbReference>
<evidence type="ECO:0000313" key="2">
    <source>
        <dbReference type="Proteomes" id="UP001055159"/>
    </source>
</evidence>
<dbReference type="EMBL" id="CP092427">
    <property type="protein sequence ID" value="ULP37679.1"/>
    <property type="molecule type" value="Genomic_DNA"/>
</dbReference>
<reference evidence="1" key="1">
    <citation type="submission" date="2022-08" db="EMBL/GenBank/DDBJ databases">
        <title>Whole genome sequencing of non-tuberculosis mycobacteria type-strains.</title>
        <authorList>
            <person name="Igarashi Y."/>
            <person name="Osugi A."/>
            <person name="Mitarai S."/>
        </authorList>
    </citation>
    <scope>NUCLEOTIDE SEQUENCE</scope>
    <source>
        <strain evidence="1">JCM 16372</strain>
    </source>
</reference>
<dbReference type="Pfam" id="PF10117">
    <property type="entry name" value="McrBC"/>
    <property type="match status" value="1"/>
</dbReference>
<dbReference type="PANTHER" id="PTHR38733">
    <property type="entry name" value="PROTEIN MCRC"/>
    <property type="match status" value="1"/>
</dbReference>
<sequence length="432" mass="48907">MIELPEHRDVDHRTPTISLEEQQTMADRLGNRLTVTWLSDHRVNIRSSSWVGTIRLTQDLRVRVVPKLAGDSLGVLTMLAITDGSALADLPQYFRGLSDNPSEDAIELLCRLVVTHTEKVLAHGLIRNYRSHSDDLPFLRGRLDAYRQATAHFGKFTEFACDYNEFDRDTADNHLLLAGARAARRAAANARVRRRAADLERRLADVAPTIPDMRGLIRTKFVYGRRNAHYQVAHTWCRSLLELGRLEDQDNAAESPQVQTFLIDMNALFEKFIEWLVGRVYPRGFDVQTQRRNRSLITVNGRHRNPIAPDIVVLQGSQSAAIDAKYKKYDDWDLAPSDLYQLLLYAQCYTGFTAVPTSYLIYPSSRRRSSPIAVELTVPSEHGARKVRVHAIGIPLAEVMNGLRVGDEEPLRWTEEMLRAELPMAAEDAVVG</sequence>
<name>A0ABY3UDH5_9MYCO</name>
<dbReference type="RefSeq" id="WP_043405378.1">
    <property type="nucleotide sequence ID" value="NZ_CP092427.2"/>
</dbReference>
<proteinExistence type="predicted"/>
<keyword evidence="2" id="KW-1185">Reference proteome</keyword>
<evidence type="ECO:0000313" key="1">
    <source>
        <dbReference type="EMBL" id="ULP37679.1"/>
    </source>
</evidence>
<organism evidence="1 2">
    <name type="scientific">Mycolicibacterium rufum</name>
    <dbReference type="NCBI Taxonomy" id="318424"/>
    <lineage>
        <taxon>Bacteria</taxon>
        <taxon>Bacillati</taxon>
        <taxon>Actinomycetota</taxon>
        <taxon>Actinomycetes</taxon>
        <taxon>Mycobacteriales</taxon>
        <taxon>Mycobacteriaceae</taxon>
        <taxon>Mycolicibacterium</taxon>
    </lineage>
</organism>
<protein>
    <submittedName>
        <fullName evidence="1">McrC family protein</fullName>
    </submittedName>
</protein>
<accession>A0ABY3UDH5</accession>
<dbReference type="InterPro" id="IPR019292">
    <property type="entry name" value="McrC"/>
</dbReference>